<dbReference type="FunFam" id="3.40.30.10:FF:000013">
    <property type="entry name" value="Blast:Protein SCO1 homolog, mitochondrial"/>
    <property type="match status" value="1"/>
</dbReference>
<evidence type="ECO:0000256" key="2">
    <source>
        <dbReference type="ARBA" id="ARBA00023008"/>
    </source>
</evidence>
<dbReference type="Gene3D" id="3.40.30.10">
    <property type="entry name" value="Glutaredoxin"/>
    <property type="match status" value="1"/>
</dbReference>
<reference evidence="4" key="1">
    <citation type="journal article" date="2015" name="Nature">
        <title>Complex archaea that bridge the gap between prokaryotes and eukaryotes.</title>
        <authorList>
            <person name="Spang A."/>
            <person name="Saw J.H."/>
            <person name="Jorgensen S.L."/>
            <person name="Zaremba-Niedzwiedzka K."/>
            <person name="Martijn J."/>
            <person name="Lind A.E."/>
            <person name="van Eijk R."/>
            <person name="Schleper C."/>
            <person name="Guy L."/>
            <person name="Ettema T.J."/>
        </authorList>
    </citation>
    <scope>NUCLEOTIDE SEQUENCE</scope>
</reference>
<dbReference type="AlphaFoldDB" id="A0A0F9QHX3"/>
<feature type="domain" description="Thioredoxin" evidence="3">
    <location>
        <begin position="27"/>
        <end position="205"/>
    </location>
</feature>
<dbReference type="PANTHER" id="PTHR12151:SF25">
    <property type="entry name" value="LINALOOL DEHYDRATASE_ISOMERASE DOMAIN-CONTAINING PROTEIN"/>
    <property type="match status" value="1"/>
</dbReference>
<dbReference type="InterPro" id="IPR013766">
    <property type="entry name" value="Thioredoxin_domain"/>
</dbReference>
<accession>A0A0F9QHX3</accession>
<organism evidence="4">
    <name type="scientific">marine sediment metagenome</name>
    <dbReference type="NCBI Taxonomy" id="412755"/>
    <lineage>
        <taxon>unclassified sequences</taxon>
        <taxon>metagenomes</taxon>
        <taxon>ecological metagenomes</taxon>
    </lineage>
</organism>
<dbReference type="InterPro" id="IPR036249">
    <property type="entry name" value="Thioredoxin-like_sf"/>
</dbReference>
<dbReference type="SUPFAM" id="SSF52833">
    <property type="entry name" value="Thioredoxin-like"/>
    <property type="match status" value="1"/>
</dbReference>
<dbReference type="PROSITE" id="PS51352">
    <property type="entry name" value="THIOREDOXIN_2"/>
    <property type="match status" value="1"/>
</dbReference>
<evidence type="ECO:0000313" key="4">
    <source>
        <dbReference type="EMBL" id="KKN42084.1"/>
    </source>
</evidence>
<comment type="similarity">
    <text evidence="1">Belongs to the SCO1/2 family.</text>
</comment>
<dbReference type="PROSITE" id="PS51257">
    <property type="entry name" value="PROKAR_LIPOPROTEIN"/>
    <property type="match status" value="1"/>
</dbReference>
<evidence type="ECO:0000259" key="3">
    <source>
        <dbReference type="PROSITE" id="PS51352"/>
    </source>
</evidence>
<dbReference type="Pfam" id="PF02630">
    <property type="entry name" value="SCO1-SenC"/>
    <property type="match status" value="1"/>
</dbReference>
<evidence type="ECO:0000256" key="1">
    <source>
        <dbReference type="ARBA" id="ARBA00010996"/>
    </source>
</evidence>
<dbReference type="EMBL" id="LAZR01001606">
    <property type="protein sequence ID" value="KKN42084.1"/>
    <property type="molecule type" value="Genomic_DNA"/>
</dbReference>
<dbReference type="PANTHER" id="PTHR12151">
    <property type="entry name" value="ELECTRON TRANSPORT PROTIN SCO1/SENC FAMILY MEMBER"/>
    <property type="match status" value="1"/>
</dbReference>
<comment type="caution">
    <text evidence="4">The sequence shown here is derived from an EMBL/GenBank/DDBJ whole genome shotgun (WGS) entry which is preliminary data.</text>
</comment>
<dbReference type="CDD" id="cd02968">
    <property type="entry name" value="SCO"/>
    <property type="match status" value="1"/>
</dbReference>
<sequence>MIKPCFQHHAKRFASIALMMLAILLVGCMGDDPPDWHGTDISGVMPKLEFDLIDSQGTRVSGDDYSGQVRMLFFGFTSCPDVCPTALQKLSQAVSGLSTENQEEVLTLFVSVDPQRDTPERLAEYVNFFGDKIIGLTGNASDLRTLTQRYRTTFGHEEPDAEGDYAVTHSGAVYVFDREGNPRLLIRPEDLSAQSIRQDLVGLLEEDY</sequence>
<keyword evidence="2" id="KW-0186">Copper</keyword>
<dbReference type="InterPro" id="IPR003782">
    <property type="entry name" value="SCO1/SenC"/>
</dbReference>
<gene>
    <name evidence="4" type="ORF">LCGC14_0716910</name>
</gene>
<name>A0A0F9QHX3_9ZZZZ</name>
<proteinExistence type="inferred from homology"/>
<protein>
    <recommendedName>
        <fullName evidence="3">Thioredoxin domain-containing protein</fullName>
    </recommendedName>
</protein>